<dbReference type="PANTHER" id="PTHR33222:SF3">
    <property type="entry name" value="PROTEIN CURVATURE THYLAKOID 1C, CHLOROPLASTIC"/>
    <property type="match status" value="1"/>
</dbReference>
<feature type="transmembrane region" description="Helical" evidence="2">
    <location>
        <begin position="135"/>
        <end position="157"/>
    </location>
</feature>
<reference evidence="4" key="2">
    <citation type="submission" date="2019-01" db="UniProtKB">
        <authorList>
            <consortium name="EnsemblPlants"/>
        </authorList>
    </citation>
    <scope>IDENTIFICATION</scope>
    <source>
        <strain evidence="4">cv. Heinz 1706</strain>
    </source>
</reference>
<dbReference type="InParanoid" id="A0A3Q7GZK4"/>
<dbReference type="GO" id="GO:0009535">
    <property type="term" value="C:chloroplast thylakoid membrane"/>
    <property type="evidence" value="ECO:0000318"/>
    <property type="project" value="GO_Central"/>
</dbReference>
<proteinExistence type="predicted"/>
<feature type="transmembrane region" description="Helical" evidence="2">
    <location>
        <begin position="163"/>
        <end position="181"/>
    </location>
</feature>
<keyword evidence="2" id="KW-1133">Transmembrane helix</keyword>
<evidence type="ECO:0000259" key="3">
    <source>
        <dbReference type="Pfam" id="PF14159"/>
    </source>
</evidence>
<evidence type="ECO:0000313" key="5">
    <source>
        <dbReference type="Proteomes" id="UP000004994"/>
    </source>
</evidence>
<dbReference type="AlphaFoldDB" id="A0A3Q7GZK4"/>
<protein>
    <recommendedName>
        <fullName evidence="3">Cyanobacterial aminoacyl-tRNA synthetase CAAD domain-containing protein</fullName>
    </recommendedName>
</protein>
<dbReference type="STRING" id="4081.A0A3Q7GZK4"/>
<dbReference type="Gramene" id="Solyc06g066620.3.1">
    <property type="protein sequence ID" value="Solyc06g066620.3.1"/>
    <property type="gene ID" value="Solyc06g066620.3"/>
</dbReference>
<dbReference type="InterPro" id="IPR025564">
    <property type="entry name" value="CAAD_dom"/>
</dbReference>
<dbReference type="PANTHER" id="PTHR33222">
    <property type="match status" value="1"/>
</dbReference>
<keyword evidence="2" id="KW-0472">Membrane</keyword>
<evidence type="ECO:0000256" key="2">
    <source>
        <dbReference type="SAM" id="Phobius"/>
    </source>
</evidence>
<name>A0A3Q7GZK4_SOLLC</name>
<keyword evidence="5" id="KW-1185">Reference proteome</keyword>
<dbReference type="Pfam" id="PF14159">
    <property type="entry name" value="CAAD"/>
    <property type="match status" value="1"/>
</dbReference>
<feature type="domain" description="Cyanobacterial aminoacyl-tRNA synthetase CAAD" evidence="3">
    <location>
        <begin position="123"/>
        <end position="206"/>
    </location>
</feature>
<evidence type="ECO:0000256" key="1">
    <source>
        <dbReference type="ARBA" id="ARBA00004141"/>
    </source>
</evidence>
<comment type="subcellular location">
    <subcellularLocation>
        <location evidence="1">Membrane</location>
        <topology evidence="1">Multi-pass membrane protein</topology>
    </subcellularLocation>
</comment>
<reference evidence="4" key="1">
    <citation type="journal article" date="2012" name="Nature">
        <title>The tomato genome sequence provides insights into fleshy fruit evolution.</title>
        <authorList>
            <consortium name="Tomato Genome Consortium"/>
        </authorList>
    </citation>
    <scope>NUCLEOTIDE SEQUENCE [LARGE SCALE GENOMIC DNA]</scope>
    <source>
        <strain evidence="4">cv. Heinz 1706</strain>
    </source>
</reference>
<evidence type="ECO:0000313" key="4">
    <source>
        <dbReference type="EnsemblPlants" id="Solyc06g066620.3.1"/>
    </source>
</evidence>
<accession>A0A3Q7GZK4</accession>
<dbReference type="Proteomes" id="UP000004994">
    <property type="component" value="Chromosome 6"/>
</dbReference>
<keyword evidence="2" id="KW-0812">Transmembrane</keyword>
<dbReference type="FunCoup" id="A0A3Q7GZK4">
    <property type="interactions" value="1266"/>
</dbReference>
<organism evidence="4">
    <name type="scientific">Solanum lycopersicum</name>
    <name type="common">Tomato</name>
    <name type="synonym">Lycopersicon esculentum</name>
    <dbReference type="NCBI Taxonomy" id="4081"/>
    <lineage>
        <taxon>Eukaryota</taxon>
        <taxon>Viridiplantae</taxon>
        <taxon>Streptophyta</taxon>
        <taxon>Embryophyta</taxon>
        <taxon>Tracheophyta</taxon>
        <taxon>Spermatophyta</taxon>
        <taxon>Magnoliopsida</taxon>
        <taxon>eudicotyledons</taxon>
        <taxon>Gunneridae</taxon>
        <taxon>Pentapetalae</taxon>
        <taxon>asterids</taxon>
        <taxon>lamiids</taxon>
        <taxon>Solanales</taxon>
        <taxon>Solanaceae</taxon>
        <taxon>Solanoideae</taxon>
        <taxon>Solaneae</taxon>
        <taxon>Solanum</taxon>
        <taxon>Solanum subgen. Lycopersicon</taxon>
    </lineage>
</organism>
<sequence length="207" mass="22560">MASIVVAKLHPPPPAITGRQTLFGTVNTSTLFVPTSENPISSNTGLKVNEPVSEAILNLLLTFGYYGMEVDEPVNRTFMKVRLICGYRTINTAKPARQGHLAITAKATSESSESLSSPSVVKSVKNIWDNPEDRIAVIGLGIAAIVGFWAASNFVAAIDSLPLIPGVFEFIGILFSTWFVYRYLLFKPNRQELFQGINKSISDILGQ</sequence>
<dbReference type="EnsemblPlants" id="Solyc06g066620.3.1">
    <property type="protein sequence ID" value="Solyc06g066620.3.1"/>
    <property type="gene ID" value="Solyc06g066620.3"/>
</dbReference>
<dbReference type="InterPro" id="IPR033344">
    <property type="entry name" value="CURT1"/>
</dbReference>